<dbReference type="Proteomes" id="UP000001307">
    <property type="component" value="Unassembled WGS sequence"/>
</dbReference>
<feature type="transmembrane region" description="Helical" evidence="1">
    <location>
        <begin position="111"/>
        <end position="131"/>
    </location>
</feature>
<evidence type="ECO:0000313" key="3">
    <source>
        <dbReference type="Proteomes" id="UP000001307"/>
    </source>
</evidence>
<keyword evidence="1" id="KW-0812">Transmembrane</keyword>
<dbReference type="PANTHER" id="PTHR11161">
    <property type="entry name" value="O-ACYLTRANSFERASE"/>
    <property type="match status" value="1"/>
</dbReference>
<reference evidence="2" key="1">
    <citation type="journal article" date="2010" name="Science">
        <title>Plasticity of animal genome architecture unmasked by rapid evolution of a pelagic tunicate.</title>
        <authorList>
            <person name="Denoeud F."/>
            <person name="Henriet S."/>
            <person name="Mungpakdee S."/>
            <person name="Aury J.M."/>
            <person name="Da Silva C."/>
            <person name="Brinkmann H."/>
            <person name="Mikhaleva J."/>
            <person name="Olsen L.C."/>
            <person name="Jubin C."/>
            <person name="Canestro C."/>
            <person name="Bouquet J.M."/>
            <person name="Danks G."/>
            <person name="Poulain J."/>
            <person name="Campsteijn C."/>
            <person name="Adamski M."/>
            <person name="Cross I."/>
            <person name="Yadetie F."/>
            <person name="Muffato M."/>
            <person name="Louis A."/>
            <person name="Butcher S."/>
            <person name="Tsagkogeorga G."/>
            <person name="Konrad A."/>
            <person name="Singh S."/>
            <person name="Jensen M.F."/>
            <person name="Cong E.H."/>
            <person name="Eikeseth-Otteraa H."/>
            <person name="Noel B."/>
            <person name="Anthouard V."/>
            <person name="Porcel B.M."/>
            <person name="Kachouri-Lafond R."/>
            <person name="Nishino A."/>
            <person name="Ugolini M."/>
            <person name="Chourrout P."/>
            <person name="Nishida H."/>
            <person name="Aasland R."/>
            <person name="Huzurbazar S."/>
            <person name="Westhof E."/>
            <person name="Delsuc F."/>
            <person name="Lehrach H."/>
            <person name="Reinhardt R."/>
            <person name="Weissenbach J."/>
            <person name="Roy S.W."/>
            <person name="Artiguenave F."/>
            <person name="Postlethwait J.H."/>
            <person name="Manak J.R."/>
            <person name="Thompson E.M."/>
            <person name="Jaillon O."/>
            <person name="Du Pasquier L."/>
            <person name="Boudinot P."/>
            <person name="Liberles D.A."/>
            <person name="Volff J.N."/>
            <person name="Philippe H."/>
            <person name="Lenhard B."/>
            <person name="Roest Crollius H."/>
            <person name="Wincker P."/>
            <person name="Chourrout D."/>
        </authorList>
    </citation>
    <scope>NUCLEOTIDE SEQUENCE [LARGE SCALE GENOMIC DNA]</scope>
</reference>
<proteinExistence type="predicted"/>
<evidence type="ECO:0000313" key="2">
    <source>
        <dbReference type="EMBL" id="CBY16368.1"/>
    </source>
</evidence>
<keyword evidence="1" id="KW-1133">Transmembrane helix</keyword>
<dbReference type="OrthoDB" id="8048975at2759"/>
<feature type="transmembrane region" description="Helical" evidence="1">
    <location>
        <begin position="251"/>
        <end position="270"/>
    </location>
</feature>
<feature type="non-terminal residue" evidence="2">
    <location>
        <position position="1"/>
    </location>
</feature>
<sequence length="295" mass="33302">YNFTETDAEYINCKNTNCGAWGTTGRLGLCYPAQCSPVELVLARDEVSDDQIYAMMMTFLGNNEQENLDLANFSGAWVQRAADVAWLQVPTGVRRLVKFVEPLYRVTKPTIVASAVVLGLYFLLVLGINCFPKMKNPFLAVFHVPSNYEGLLNTQRPKKAISCLDGIRSLSIWWVVIGHILSQGIAVLENQEEIVLHLKKGDWMKSLINGMPSGFYEEGAACMPHIWYVGAEFWYNVLFPFQAVLYGFHKALGVSFTVLLSCGSIGWAWYQSVDQDAMPFQQQKLPYELSVFYQF</sequence>
<dbReference type="AlphaFoldDB" id="E4Y3G0"/>
<evidence type="ECO:0008006" key="4">
    <source>
        <dbReference type="Google" id="ProtNLM"/>
    </source>
</evidence>
<dbReference type="InterPro" id="IPR052728">
    <property type="entry name" value="O2_lipid_transport_reg"/>
</dbReference>
<organism evidence="2">
    <name type="scientific">Oikopleura dioica</name>
    <name type="common">Tunicate</name>
    <dbReference type="NCBI Taxonomy" id="34765"/>
    <lineage>
        <taxon>Eukaryota</taxon>
        <taxon>Metazoa</taxon>
        <taxon>Chordata</taxon>
        <taxon>Tunicata</taxon>
        <taxon>Appendicularia</taxon>
        <taxon>Copelata</taxon>
        <taxon>Oikopleuridae</taxon>
        <taxon>Oikopleura</taxon>
    </lineage>
</organism>
<evidence type="ECO:0000256" key="1">
    <source>
        <dbReference type="SAM" id="Phobius"/>
    </source>
</evidence>
<dbReference type="EMBL" id="FN654137">
    <property type="protein sequence ID" value="CBY16368.1"/>
    <property type="molecule type" value="Genomic_DNA"/>
</dbReference>
<dbReference type="PANTHER" id="PTHR11161:SF0">
    <property type="entry name" value="O-ACYLTRANSFERASE LIKE PROTEIN"/>
    <property type="match status" value="1"/>
</dbReference>
<keyword evidence="1" id="KW-0472">Membrane</keyword>
<keyword evidence="3" id="KW-1185">Reference proteome</keyword>
<dbReference type="InParanoid" id="E4Y3G0"/>
<accession>E4Y3G0</accession>
<gene>
    <name evidence="2" type="ORF">GSOID_T00001515001</name>
</gene>
<name>E4Y3G0_OIKDI</name>
<protein>
    <recommendedName>
        <fullName evidence="4">Acyltransferase 3 domain-containing protein</fullName>
    </recommendedName>
</protein>